<dbReference type="EMBL" id="FLUM01000003">
    <property type="protein sequence ID" value="SBW06661.1"/>
    <property type="molecule type" value="Genomic_DNA"/>
</dbReference>
<dbReference type="Pfam" id="PF02311">
    <property type="entry name" value="AraC_binding"/>
    <property type="match status" value="1"/>
</dbReference>
<evidence type="ECO:0000256" key="2">
    <source>
        <dbReference type="ARBA" id="ARBA00023125"/>
    </source>
</evidence>
<keyword evidence="1" id="KW-0805">Transcription regulation</keyword>
<dbReference type="GO" id="GO:0043565">
    <property type="term" value="F:sequence-specific DNA binding"/>
    <property type="evidence" value="ECO:0007669"/>
    <property type="project" value="InterPro"/>
</dbReference>
<dbReference type="SUPFAM" id="SSF46689">
    <property type="entry name" value="Homeodomain-like"/>
    <property type="match status" value="1"/>
</dbReference>
<dbReference type="AlphaFoldDB" id="A0A212K4M1"/>
<keyword evidence="3" id="KW-0804">Transcription</keyword>
<proteinExistence type="predicted"/>
<dbReference type="PROSITE" id="PS01124">
    <property type="entry name" value="HTH_ARAC_FAMILY_2"/>
    <property type="match status" value="1"/>
</dbReference>
<keyword evidence="2" id="KW-0238">DNA-binding</keyword>
<dbReference type="SUPFAM" id="SSF51215">
    <property type="entry name" value="Regulatory protein AraC"/>
    <property type="match status" value="1"/>
</dbReference>
<dbReference type="SMART" id="SM00342">
    <property type="entry name" value="HTH_ARAC"/>
    <property type="match status" value="1"/>
</dbReference>
<dbReference type="Pfam" id="PF12833">
    <property type="entry name" value="HTH_18"/>
    <property type="match status" value="1"/>
</dbReference>
<dbReference type="InterPro" id="IPR003313">
    <property type="entry name" value="AraC-bd"/>
</dbReference>
<evidence type="ECO:0000259" key="4">
    <source>
        <dbReference type="PROSITE" id="PS01124"/>
    </source>
</evidence>
<organism evidence="5">
    <name type="scientific">uncultured Dysgonomonas sp</name>
    <dbReference type="NCBI Taxonomy" id="206096"/>
    <lineage>
        <taxon>Bacteria</taxon>
        <taxon>Pseudomonadati</taxon>
        <taxon>Bacteroidota</taxon>
        <taxon>Bacteroidia</taxon>
        <taxon>Bacteroidales</taxon>
        <taxon>Dysgonomonadaceae</taxon>
        <taxon>Dysgonomonas</taxon>
        <taxon>environmental samples</taxon>
    </lineage>
</organism>
<dbReference type="InterPro" id="IPR018060">
    <property type="entry name" value="HTH_AraC"/>
</dbReference>
<dbReference type="GO" id="GO:0003700">
    <property type="term" value="F:DNA-binding transcription factor activity"/>
    <property type="evidence" value="ECO:0007669"/>
    <property type="project" value="InterPro"/>
</dbReference>
<dbReference type="InterPro" id="IPR037923">
    <property type="entry name" value="HTH-like"/>
</dbReference>
<evidence type="ECO:0000313" key="5">
    <source>
        <dbReference type="EMBL" id="SBW06661.1"/>
    </source>
</evidence>
<sequence length="294" mass="33931">MESERINKLATLSIDSASEAINYSIIKNYIISDGMIENTIVSFDHPTVVDGIVFVLCIRGEGKIKINTKGYDVGQNMLLTILPGSIFEVVEHSENALFEFLFFSIDFTYDLHVPSDMDIIEKISLYPILQLRDDQFRGLLEFHSFMIKQYKRDNHLYRELLAKNLLSSFLTEMCYIYIESESKGVSITGRKGEIYQQLGKLLLVHIKSERTVQFYADKMCLSAKYLSQLIKEISGRSIMEWINELTIVTIKAMLKTSTMTILQISEELNFPNPSFFGRYFKKHTGMTPLQYRES</sequence>
<dbReference type="RefSeq" id="WP_296944212.1">
    <property type="nucleotide sequence ID" value="NZ_LT599032.1"/>
</dbReference>
<dbReference type="Gene3D" id="1.10.10.60">
    <property type="entry name" value="Homeodomain-like"/>
    <property type="match status" value="2"/>
</dbReference>
<accession>A0A212K4M1</accession>
<dbReference type="PANTHER" id="PTHR43280">
    <property type="entry name" value="ARAC-FAMILY TRANSCRIPTIONAL REGULATOR"/>
    <property type="match status" value="1"/>
</dbReference>
<reference evidence="5" key="1">
    <citation type="submission" date="2016-04" db="EMBL/GenBank/DDBJ databases">
        <authorList>
            <person name="Evans L.H."/>
            <person name="Alamgir A."/>
            <person name="Owens N."/>
            <person name="Weber N.D."/>
            <person name="Virtaneva K."/>
            <person name="Barbian K."/>
            <person name="Babar A."/>
            <person name="Rosenke K."/>
        </authorList>
    </citation>
    <scope>NUCLEOTIDE SEQUENCE</scope>
    <source>
        <strain evidence="5">86-1</strain>
    </source>
</reference>
<dbReference type="InterPro" id="IPR009057">
    <property type="entry name" value="Homeodomain-like_sf"/>
</dbReference>
<name>A0A212K4M1_9BACT</name>
<protein>
    <recommendedName>
        <fullName evidence="4">HTH araC/xylS-type domain-containing protein</fullName>
    </recommendedName>
</protein>
<gene>
    <name evidence="5" type="ORF">KL86DYS1_31434</name>
</gene>
<dbReference type="PANTHER" id="PTHR43280:SF32">
    <property type="entry name" value="TRANSCRIPTIONAL REGULATORY PROTEIN"/>
    <property type="match status" value="1"/>
</dbReference>
<evidence type="ECO:0000256" key="3">
    <source>
        <dbReference type="ARBA" id="ARBA00023163"/>
    </source>
</evidence>
<evidence type="ECO:0000256" key="1">
    <source>
        <dbReference type="ARBA" id="ARBA00023015"/>
    </source>
</evidence>
<feature type="domain" description="HTH araC/xylS-type" evidence="4">
    <location>
        <begin position="196"/>
        <end position="294"/>
    </location>
</feature>